<keyword evidence="3" id="KW-0812">Transmembrane</keyword>
<evidence type="ECO:0000256" key="3">
    <source>
        <dbReference type="SAM" id="Phobius"/>
    </source>
</evidence>
<keyword evidence="2" id="KW-0802">TPR repeat</keyword>
<dbReference type="AlphaFoldDB" id="X0WW30"/>
<dbReference type="SMART" id="SM00028">
    <property type="entry name" value="TPR"/>
    <property type="match status" value="4"/>
</dbReference>
<dbReference type="Pfam" id="PF07719">
    <property type="entry name" value="TPR_2"/>
    <property type="match status" value="1"/>
</dbReference>
<dbReference type="SUPFAM" id="SSF48452">
    <property type="entry name" value="TPR-like"/>
    <property type="match status" value="2"/>
</dbReference>
<dbReference type="InterPro" id="IPR011990">
    <property type="entry name" value="TPR-like_helical_dom_sf"/>
</dbReference>
<proteinExistence type="predicted"/>
<gene>
    <name evidence="4" type="ORF">S01H1_71475</name>
</gene>
<feature type="non-terminal residue" evidence="4">
    <location>
        <position position="1"/>
    </location>
</feature>
<dbReference type="InterPro" id="IPR013105">
    <property type="entry name" value="TPR_2"/>
</dbReference>
<reference evidence="4" key="1">
    <citation type="journal article" date="2014" name="Front. Microbiol.">
        <title>High frequency of phylogenetically diverse reductive dehalogenase-homologous genes in deep subseafloor sedimentary metagenomes.</title>
        <authorList>
            <person name="Kawai M."/>
            <person name="Futagami T."/>
            <person name="Toyoda A."/>
            <person name="Takaki Y."/>
            <person name="Nishi S."/>
            <person name="Hori S."/>
            <person name="Arai W."/>
            <person name="Tsubouchi T."/>
            <person name="Morono Y."/>
            <person name="Uchiyama I."/>
            <person name="Ito T."/>
            <person name="Fujiyama A."/>
            <person name="Inagaki F."/>
            <person name="Takami H."/>
        </authorList>
    </citation>
    <scope>NUCLEOTIDE SEQUENCE</scope>
    <source>
        <strain evidence="4">Expedition CK06-06</strain>
    </source>
</reference>
<protein>
    <submittedName>
        <fullName evidence="4">Uncharacterized protein</fullName>
    </submittedName>
</protein>
<keyword evidence="3" id="KW-0472">Membrane</keyword>
<evidence type="ECO:0000313" key="4">
    <source>
        <dbReference type="EMBL" id="GAG28638.1"/>
    </source>
</evidence>
<sequence length="244" mass="28686">KPIFINLVTLFFIFHFFSLGLFSLNRIGLDQEYEQFFAKANKSKELGKFDESIKLFEESLAVAKKINDGKRECESLLKLGLSYWNIAQRKKSSLHYEHALELAEKLDLKYLQEKCRSSLEIYKLYKKGKKTRSSGEYEKSIEYFEQAIHLAEKSRSKEHKLKCLRQLSQTYWELDNYSKFFRLNEKALTIAQSLNHKKEEGICLFNLGIYYWNKDNYSKALSCYEKALIIAQSLNNKNSESACL</sequence>
<feature type="non-terminal residue" evidence="4">
    <location>
        <position position="244"/>
    </location>
</feature>
<dbReference type="InterPro" id="IPR019734">
    <property type="entry name" value="TPR_rpt"/>
</dbReference>
<dbReference type="EMBL" id="BARS01047596">
    <property type="protein sequence ID" value="GAG28638.1"/>
    <property type="molecule type" value="Genomic_DNA"/>
</dbReference>
<keyword evidence="3" id="KW-1133">Transmembrane helix</keyword>
<dbReference type="Gene3D" id="1.25.40.10">
    <property type="entry name" value="Tetratricopeptide repeat domain"/>
    <property type="match status" value="2"/>
</dbReference>
<accession>X0WW30</accession>
<dbReference type="PROSITE" id="PS50005">
    <property type="entry name" value="TPR"/>
    <property type="match status" value="2"/>
</dbReference>
<evidence type="ECO:0000256" key="1">
    <source>
        <dbReference type="ARBA" id="ARBA00022737"/>
    </source>
</evidence>
<feature type="transmembrane region" description="Helical" evidence="3">
    <location>
        <begin position="6"/>
        <end position="24"/>
    </location>
</feature>
<comment type="caution">
    <text evidence="4">The sequence shown here is derived from an EMBL/GenBank/DDBJ whole genome shotgun (WGS) entry which is preliminary data.</text>
</comment>
<dbReference type="PANTHER" id="PTHR10098">
    <property type="entry name" value="RAPSYN-RELATED"/>
    <property type="match status" value="1"/>
</dbReference>
<dbReference type="Pfam" id="PF13424">
    <property type="entry name" value="TPR_12"/>
    <property type="match status" value="2"/>
</dbReference>
<organism evidence="4">
    <name type="scientific">marine sediment metagenome</name>
    <dbReference type="NCBI Taxonomy" id="412755"/>
    <lineage>
        <taxon>unclassified sequences</taxon>
        <taxon>metagenomes</taxon>
        <taxon>ecological metagenomes</taxon>
    </lineage>
</organism>
<name>X0WW30_9ZZZZ</name>
<evidence type="ECO:0000256" key="2">
    <source>
        <dbReference type="ARBA" id="ARBA00022803"/>
    </source>
</evidence>
<keyword evidence="1" id="KW-0677">Repeat</keyword>